<feature type="compositionally biased region" description="Low complexity" evidence="1">
    <location>
        <begin position="442"/>
        <end position="451"/>
    </location>
</feature>
<sequence length="887" mass="93478">MDYKESSKRSSKRPSSSRPDAGREREPDRPPAKKQALPQQPSSAEDIRSAVRGLYQAYQALVDAEGPSEAAFQALLKATAAGDLASRRLAARLVPRFLAHHPEHSEPAAAALIRLHCQQQASDPSCKSLEDLTRQDALAGLGAVLKAARACRAPHGEAAVKLVLDHLFRLLPAAASEEPSEPEEEGEVAPSDGSSASLGFLKRTLGEALSLHPAATMAYCSACLAAAAACRGNSSSSSRDCPDPQVTNGVQLWLRDHLLKERSPSRECTPTAAAAAAAAAKAGDALAAGTAAAAAAAAAARNGCLLQAVLLGSEELQGWVMRQARSRATAPPEVRSVIESALQLLPEDKQLEALRPRPDTHHATPAAAAAAANCSRGTPQQQQQQRLKSSGSLPHYSRQQQNGGLVNGAEPLSRSLSTPGQLERDRSRAGSSKLGAPEPRAQQQQQQQQQQFPQPSGPICRAEPCLLVLGLPPHISRQELQQTLGAEEAWLGPQQQQQQAGSRGLGSSSSSSACCTFKGVLEAAKAYLRHNGMQRLPHCPPLRLAFCDSLPPGSAKAAAAAASSAQAPGYVWATRDAVGDAESITDELRAAGLSLNHVHRVNNAAEPGTLLQTPSAAHAASVVAYLLKKHPQQQQQQQQQGEQEMPPLPPEPPPAADWARQQQQQQQAVPPLPPGPPPVNYQQQQLERAATGGAGRPASPGLLLQQRQQQQGYVDPGGTANVRRSYSSPSMSAGAAAAAAGNNGSWRDSPSEWSTTPSHPTRWGPQHQQQQQQQQQPGIPPPMPPPLPPGQQQPTVGGISGGGWHSMHQQQQQQQWGQRAPPPAGPPGPMPPIAPHPSSLTGGQQQQQQQPWQQQQQQHLPLQQQGASPGAHGLPPGAAAALAPPLM</sequence>
<feature type="compositionally biased region" description="Low complexity" evidence="1">
    <location>
        <begin position="733"/>
        <end position="744"/>
    </location>
</feature>
<keyword evidence="3" id="KW-1185">Reference proteome</keyword>
<dbReference type="STRING" id="3088.A0A383WCK3"/>
<proteinExistence type="predicted"/>
<feature type="compositionally biased region" description="Polar residues" evidence="1">
    <location>
        <begin position="722"/>
        <end position="731"/>
    </location>
</feature>
<feature type="compositionally biased region" description="Pro residues" evidence="1">
    <location>
        <begin position="646"/>
        <end position="655"/>
    </location>
</feature>
<dbReference type="AlphaFoldDB" id="A0A383WCK3"/>
<feature type="compositionally biased region" description="Pro residues" evidence="1">
    <location>
        <begin position="670"/>
        <end position="679"/>
    </location>
</feature>
<feature type="compositionally biased region" description="Polar residues" evidence="1">
    <location>
        <begin position="745"/>
        <end position="759"/>
    </location>
</feature>
<protein>
    <submittedName>
        <fullName evidence="2">Uncharacterized protein</fullName>
    </submittedName>
</protein>
<feature type="compositionally biased region" description="Polar residues" evidence="1">
    <location>
        <begin position="386"/>
        <end position="404"/>
    </location>
</feature>
<accession>A0A383WCK3</accession>
<evidence type="ECO:0000313" key="2">
    <source>
        <dbReference type="EMBL" id="SZX75357.1"/>
    </source>
</evidence>
<feature type="compositionally biased region" description="Low complexity" evidence="1">
    <location>
        <begin position="656"/>
        <end position="669"/>
    </location>
</feature>
<feature type="compositionally biased region" description="Low complexity" evidence="1">
    <location>
        <begin position="632"/>
        <end position="645"/>
    </location>
</feature>
<feature type="region of interest" description="Disordered" evidence="1">
    <location>
        <begin position="1"/>
        <end position="45"/>
    </location>
</feature>
<feature type="compositionally biased region" description="Pro residues" evidence="1">
    <location>
        <begin position="778"/>
        <end position="791"/>
    </location>
</feature>
<feature type="compositionally biased region" description="Low complexity" evidence="1">
    <location>
        <begin position="844"/>
        <end position="887"/>
    </location>
</feature>
<feature type="compositionally biased region" description="Pro residues" evidence="1">
    <location>
        <begin position="820"/>
        <end position="835"/>
    </location>
</feature>
<dbReference type="Proteomes" id="UP000256970">
    <property type="component" value="Unassembled WGS sequence"/>
</dbReference>
<gene>
    <name evidence="2" type="ORF">BQ4739_LOCUS15635</name>
</gene>
<feature type="compositionally biased region" description="Low complexity" evidence="1">
    <location>
        <begin position="764"/>
        <end position="777"/>
    </location>
</feature>
<evidence type="ECO:0000313" key="3">
    <source>
        <dbReference type="Proteomes" id="UP000256970"/>
    </source>
</evidence>
<feature type="region of interest" description="Disordered" evidence="1">
    <location>
        <begin position="629"/>
        <end position="887"/>
    </location>
</feature>
<name>A0A383WCK3_TETOB</name>
<feature type="compositionally biased region" description="Low complexity" evidence="1">
    <location>
        <begin position="805"/>
        <end position="819"/>
    </location>
</feature>
<feature type="region of interest" description="Disordered" evidence="1">
    <location>
        <begin position="175"/>
        <end position="194"/>
    </location>
</feature>
<feature type="compositionally biased region" description="Acidic residues" evidence="1">
    <location>
        <begin position="178"/>
        <end position="187"/>
    </location>
</feature>
<organism evidence="2 3">
    <name type="scientific">Tetradesmus obliquus</name>
    <name type="common">Green alga</name>
    <name type="synonym">Acutodesmus obliquus</name>
    <dbReference type="NCBI Taxonomy" id="3088"/>
    <lineage>
        <taxon>Eukaryota</taxon>
        <taxon>Viridiplantae</taxon>
        <taxon>Chlorophyta</taxon>
        <taxon>core chlorophytes</taxon>
        <taxon>Chlorophyceae</taxon>
        <taxon>CS clade</taxon>
        <taxon>Sphaeropleales</taxon>
        <taxon>Scenedesmaceae</taxon>
        <taxon>Tetradesmus</taxon>
    </lineage>
</organism>
<feature type="compositionally biased region" description="Basic and acidic residues" evidence="1">
    <location>
        <begin position="20"/>
        <end position="31"/>
    </location>
</feature>
<dbReference type="EMBL" id="FNXT01001230">
    <property type="protein sequence ID" value="SZX75357.1"/>
    <property type="molecule type" value="Genomic_DNA"/>
</dbReference>
<feature type="compositionally biased region" description="Low complexity" evidence="1">
    <location>
        <begin position="702"/>
        <end position="711"/>
    </location>
</feature>
<reference evidence="2 3" key="1">
    <citation type="submission" date="2016-10" db="EMBL/GenBank/DDBJ databases">
        <authorList>
            <person name="Cai Z."/>
        </authorList>
    </citation>
    <scope>NUCLEOTIDE SEQUENCE [LARGE SCALE GENOMIC DNA]</scope>
</reference>
<evidence type="ECO:0000256" key="1">
    <source>
        <dbReference type="SAM" id="MobiDB-lite"/>
    </source>
</evidence>
<feature type="region of interest" description="Disordered" evidence="1">
    <location>
        <begin position="357"/>
        <end position="456"/>
    </location>
</feature>